<keyword evidence="3" id="KW-1185">Reference proteome</keyword>
<sequence>TSIQILDFQIERDIKRDQEFSLFLRFMDPIELSDIFHSHLFPSRILLNLEYPTFLQFTFTRFNKQLIFHNQGCSHIFSSGLLSILMNFIRPKNDTLEESFRSSNINRLIVLLMYLTIGKIITESCFLDPKESTWVLPITKKCIMPESNWGSRSWKNCLEKEQF</sequence>
<comment type="caution">
    <text evidence="2">The sequence shown here is derived from an EMBL/GenBank/DDBJ whole genome shotgun (WGS) entry which is preliminary data.</text>
</comment>
<dbReference type="Proteomes" id="UP000583929">
    <property type="component" value="Unassembled WGS sequence"/>
</dbReference>
<name>A0A7J6HYW9_CANSA</name>
<feature type="domain" description="Ycf2 N-terminal" evidence="1">
    <location>
        <begin position="76"/>
        <end position="161"/>
    </location>
</feature>
<gene>
    <name evidence="2" type="ORF">G4B88_018688</name>
</gene>
<accession>A0A7J6HYW9</accession>
<dbReference type="AlphaFoldDB" id="A0A7J6HYW9"/>
<proteinExistence type="predicted"/>
<protein>
    <recommendedName>
        <fullName evidence="1">Ycf2 N-terminal domain-containing protein</fullName>
    </recommendedName>
</protein>
<feature type="non-terminal residue" evidence="2">
    <location>
        <position position="163"/>
    </location>
</feature>
<dbReference type="EMBL" id="JAATIQ010000018">
    <property type="protein sequence ID" value="KAF4400346.1"/>
    <property type="molecule type" value="Genomic_DNA"/>
</dbReference>
<evidence type="ECO:0000313" key="3">
    <source>
        <dbReference type="Proteomes" id="UP000583929"/>
    </source>
</evidence>
<dbReference type="Pfam" id="PF05695">
    <property type="entry name" value="Ycf2"/>
    <property type="match status" value="1"/>
</dbReference>
<reference evidence="2 3" key="1">
    <citation type="journal article" date="2020" name="bioRxiv">
        <title>Sequence and annotation of 42 cannabis genomes reveals extensive copy number variation in cannabinoid synthesis and pathogen resistance genes.</title>
        <authorList>
            <person name="Mckernan K.J."/>
            <person name="Helbert Y."/>
            <person name="Kane L.T."/>
            <person name="Ebling H."/>
            <person name="Zhang L."/>
            <person name="Liu B."/>
            <person name="Eaton Z."/>
            <person name="Mclaughlin S."/>
            <person name="Kingan S."/>
            <person name="Baybayan P."/>
            <person name="Concepcion G."/>
            <person name="Jordan M."/>
            <person name="Riva A."/>
            <person name="Barbazuk W."/>
            <person name="Harkins T."/>
        </authorList>
    </citation>
    <scope>NUCLEOTIDE SEQUENCE [LARGE SCALE GENOMIC DNA]</scope>
    <source>
        <strain evidence="3">cv. Jamaican Lion 4</strain>
        <tissue evidence="2">Leaf</tissue>
    </source>
</reference>
<organism evidence="2 3">
    <name type="scientific">Cannabis sativa</name>
    <name type="common">Hemp</name>
    <name type="synonym">Marijuana</name>
    <dbReference type="NCBI Taxonomy" id="3483"/>
    <lineage>
        <taxon>Eukaryota</taxon>
        <taxon>Viridiplantae</taxon>
        <taxon>Streptophyta</taxon>
        <taxon>Embryophyta</taxon>
        <taxon>Tracheophyta</taxon>
        <taxon>Spermatophyta</taxon>
        <taxon>Magnoliopsida</taxon>
        <taxon>eudicotyledons</taxon>
        <taxon>Gunneridae</taxon>
        <taxon>Pentapetalae</taxon>
        <taxon>rosids</taxon>
        <taxon>fabids</taxon>
        <taxon>Rosales</taxon>
        <taxon>Cannabaceae</taxon>
        <taxon>Cannabis</taxon>
    </lineage>
</organism>
<evidence type="ECO:0000259" key="1">
    <source>
        <dbReference type="Pfam" id="PF05695"/>
    </source>
</evidence>
<evidence type="ECO:0000313" key="2">
    <source>
        <dbReference type="EMBL" id="KAF4400346.1"/>
    </source>
</evidence>
<dbReference type="InterPro" id="IPR056777">
    <property type="entry name" value="Ycf2_N"/>
</dbReference>